<dbReference type="AlphaFoldDB" id="A0A0C9TDX0"/>
<accession>A0A0C9TDX0</accession>
<gene>
    <name evidence="2" type="ORF">PAXINDRAFT_20407</name>
</gene>
<keyword evidence="3" id="KW-1185">Reference proteome</keyword>
<dbReference type="Proteomes" id="UP000053647">
    <property type="component" value="Unassembled WGS sequence"/>
</dbReference>
<dbReference type="HOGENOM" id="CLU_192404_0_0_1"/>
<dbReference type="EMBL" id="KN820344">
    <property type="protein sequence ID" value="KIJ06407.1"/>
    <property type="molecule type" value="Genomic_DNA"/>
</dbReference>
<protein>
    <submittedName>
        <fullName evidence="2">Uncharacterized protein</fullName>
    </submittedName>
</protein>
<dbReference type="OrthoDB" id="10371424at2759"/>
<feature type="compositionally biased region" description="Basic and acidic residues" evidence="1">
    <location>
        <begin position="13"/>
        <end position="26"/>
    </location>
</feature>
<sequence>MVIDSATLAHGEFTQDRAGTKRGGFKEHTTKEIPSYDTVPLNSKGHEWKWVRWELNDELNFVDKTTASQEYSRHHRLKRDCAVLR</sequence>
<evidence type="ECO:0000313" key="2">
    <source>
        <dbReference type="EMBL" id="KIJ06407.1"/>
    </source>
</evidence>
<feature type="region of interest" description="Disordered" evidence="1">
    <location>
        <begin position="1"/>
        <end position="26"/>
    </location>
</feature>
<reference evidence="2 3" key="1">
    <citation type="submission" date="2014-06" db="EMBL/GenBank/DDBJ databases">
        <authorList>
            <consortium name="DOE Joint Genome Institute"/>
            <person name="Kuo A."/>
            <person name="Kohler A."/>
            <person name="Nagy L.G."/>
            <person name="Floudas D."/>
            <person name="Copeland A."/>
            <person name="Barry K.W."/>
            <person name="Cichocki N."/>
            <person name="Veneault-Fourrey C."/>
            <person name="LaButti K."/>
            <person name="Lindquist E.A."/>
            <person name="Lipzen A."/>
            <person name="Lundell T."/>
            <person name="Morin E."/>
            <person name="Murat C."/>
            <person name="Sun H."/>
            <person name="Tunlid A."/>
            <person name="Henrissat B."/>
            <person name="Grigoriev I.V."/>
            <person name="Hibbett D.S."/>
            <person name="Martin F."/>
            <person name="Nordberg H.P."/>
            <person name="Cantor M.N."/>
            <person name="Hua S.X."/>
        </authorList>
    </citation>
    <scope>NUCLEOTIDE SEQUENCE [LARGE SCALE GENOMIC DNA]</scope>
    <source>
        <strain evidence="2 3">ATCC 200175</strain>
    </source>
</reference>
<organism evidence="2 3">
    <name type="scientific">Paxillus involutus ATCC 200175</name>
    <dbReference type="NCBI Taxonomy" id="664439"/>
    <lineage>
        <taxon>Eukaryota</taxon>
        <taxon>Fungi</taxon>
        <taxon>Dikarya</taxon>
        <taxon>Basidiomycota</taxon>
        <taxon>Agaricomycotina</taxon>
        <taxon>Agaricomycetes</taxon>
        <taxon>Agaricomycetidae</taxon>
        <taxon>Boletales</taxon>
        <taxon>Paxilineae</taxon>
        <taxon>Paxillaceae</taxon>
        <taxon>Paxillus</taxon>
    </lineage>
</organism>
<name>A0A0C9TDX0_PAXIN</name>
<evidence type="ECO:0000313" key="3">
    <source>
        <dbReference type="Proteomes" id="UP000053647"/>
    </source>
</evidence>
<evidence type="ECO:0000256" key="1">
    <source>
        <dbReference type="SAM" id="MobiDB-lite"/>
    </source>
</evidence>
<reference evidence="3" key="2">
    <citation type="submission" date="2015-01" db="EMBL/GenBank/DDBJ databases">
        <title>Evolutionary Origins and Diversification of the Mycorrhizal Mutualists.</title>
        <authorList>
            <consortium name="DOE Joint Genome Institute"/>
            <consortium name="Mycorrhizal Genomics Consortium"/>
            <person name="Kohler A."/>
            <person name="Kuo A."/>
            <person name="Nagy L.G."/>
            <person name="Floudas D."/>
            <person name="Copeland A."/>
            <person name="Barry K.W."/>
            <person name="Cichocki N."/>
            <person name="Veneault-Fourrey C."/>
            <person name="LaButti K."/>
            <person name="Lindquist E.A."/>
            <person name="Lipzen A."/>
            <person name="Lundell T."/>
            <person name="Morin E."/>
            <person name="Murat C."/>
            <person name="Riley R."/>
            <person name="Ohm R."/>
            <person name="Sun H."/>
            <person name="Tunlid A."/>
            <person name="Henrissat B."/>
            <person name="Grigoriev I.V."/>
            <person name="Hibbett D.S."/>
            <person name="Martin F."/>
        </authorList>
    </citation>
    <scope>NUCLEOTIDE SEQUENCE [LARGE SCALE GENOMIC DNA]</scope>
    <source>
        <strain evidence="3">ATCC 200175</strain>
    </source>
</reference>
<proteinExistence type="predicted"/>